<dbReference type="OMA" id="GKRSQWG"/>
<dbReference type="GO" id="GO:0008375">
    <property type="term" value="F:acetylglucosaminyltransferase activity"/>
    <property type="evidence" value="ECO:0007669"/>
    <property type="project" value="TreeGrafter"/>
</dbReference>
<evidence type="ECO:0000256" key="4">
    <source>
        <dbReference type="ARBA" id="ARBA00022679"/>
    </source>
</evidence>
<dbReference type="InterPro" id="IPR003406">
    <property type="entry name" value="Glyco_trans_14"/>
</dbReference>
<organism evidence="11 12">
    <name type="scientific">Lottia gigantea</name>
    <name type="common">Giant owl limpet</name>
    <dbReference type="NCBI Taxonomy" id="225164"/>
    <lineage>
        <taxon>Eukaryota</taxon>
        <taxon>Metazoa</taxon>
        <taxon>Spiralia</taxon>
        <taxon>Lophotrochozoa</taxon>
        <taxon>Mollusca</taxon>
        <taxon>Gastropoda</taxon>
        <taxon>Patellogastropoda</taxon>
        <taxon>Lottioidea</taxon>
        <taxon>Lottiidae</taxon>
        <taxon>Lottia</taxon>
    </lineage>
</organism>
<comment type="similarity">
    <text evidence="10">Belongs to the glycosyltransferase 14 family.</text>
</comment>
<dbReference type="PANTHER" id="PTHR19297">
    <property type="entry name" value="GLYCOSYLTRANSFERASE 14 FAMILY MEMBER"/>
    <property type="match status" value="1"/>
</dbReference>
<protein>
    <recommendedName>
        <fullName evidence="13">Protein xylosyltransferase</fullName>
    </recommendedName>
</protein>
<dbReference type="Pfam" id="PF02485">
    <property type="entry name" value="Branch"/>
    <property type="match status" value="1"/>
</dbReference>
<evidence type="ECO:0000256" key="6">
    <source>
        <dbReference type="ARBA" id="ARBA00022968"/>
    </source>
</evidence>
<dbReference type="KEGG" id="lgi:LOTGIDRAFT_104647"/>
<evidence type="ECO:0000256" key="10">
    <source>
        <dbReference type="ARBA" id="ARBA00038150"/>
    </source>
</evidence>
<name>V4BY28_LOTGI</name>
<evidence type="ECO:0000313" key="11">
    <source>
        <dbReference type="EMBL" id="ESO94014.1"/>
    </source>
</evidence>
<dbReference type="Proteomes" id="UP000030746">
    <property type="component" value="Unassembled WGS sequence"/>
</dbReference>
<dbReference type="HOGENOM" id="CLU_032341_1_2_1"/>
<comment type="subcellular location">
    <subcellularLocation>
        <location evidence="1">Membrane</location>
        <topology evidence="1">Single-pass type II membrane protein</topology>
    </subcellularLocation>
</comment>
<dbReference type="EMBL" id="KB201890">
    <property type="protein sequence ID" value="ESO94014.1"/>
    <property type="molecule type" value="Genomic_DNA"/>
</dbReference>
<keyword evidence="6" id="KW-0735">Signal-anchor</keyword>
<evidence type="ECO:0000256" key="5">
    <source>
        <dbReference type="ARBA" id="ARBA00022692"/>
    </source>
</evidence>
<dbReference type="RefSeq" id="XP_009055624.1">
    <property type="nucleotide sequence ID" value="XM_009057376.1"/>
</dbReference>
<dbReference type="STRING" id="225164.V4BY28"/>
<evidence type="ECO:0000256" key="2">
    <source>
        <dbReference type="ARBA" id="ARBA00004922"/>
    </source>
</evidence>
<evidence type="ECO:0000256" key="7">
    <source>
        <dbReference type="ARBA" id="ARBA00022989"/>
    </source>
</evidence>
<keyword evidence="9" id="KW-0325">Glycoprotein</keyword>
<evidence type="ECO:0008006" key="13">
    <source>
        <dbReference type="Google" id="ProtNLM"/>
    </source>
</evidence>
<evidence type="ECO:0000256" key="8">
    <source>
        <dbReference type="ARBA" id="ARBA00023136"/>
    </source>
</evidence>
<proteinExistence type="inferred from homology"/>
<keyword evidence="5" id="KW-0812">Transmembrane</keyword>
<dbReference type="OrthoDB" id="2019572at2759"/>
<evidence type="ECO:0000256" key="9">
    <source>
        <dbReference type="ARBA" id="ARBA00023180"/>
    </source>
</evidence>
<dbReference type="CTD" id="20229889"/>
<keyword evidence="7" id="KW-1133">Transmembrane helix</keyword>
<accession>V4BY28</accession>
<dbReference type="GeneID" id="20229889"/>
<keyword evidence="3" id="KW-0328">Glycosyltransferase</keyword>
<keyword evidence="4" id="KW-0808">Transferase</keyword>
<gene>
    <name evidence="11" type="ORF">LOTGIDRAFT_104647</name>
</gene>
<sequence>METGSPKLPGVFNYTVIKVNDVNCRALFDGDKREQKKAKSLLKWDSVNHISLVWYYVHTRNCQRFKSDRGYITKPLTSEERDFPIAFSILMFKDVEQFERLLRAIYRPQNYYCVHVDVKANEDIQNTVKVIVECFDNVFLIPTPVDVQWGTFSVLEPELLCMELLFKHKNWKYFINLTGQEFPLKTNFELVRILKAYNGSNDLEVNYFRANRRRWLKVTKPPPHRIRPVKGSAHIAVNRGFVDYVLNNQTAKDFLQWTKLVDVPDEIFFATLNHNPHLGIPGTYTGIPETNTNSKPFLTRFKNWGTWPFDWPCKGKRVRQICVLGIGDLPLLASRKEMFANKFYFDYQHYALDCLEEFLYNRTRDEYLEKLTFNDSYYKTLDFVKNRV</sequence>
<keyword evidence="12" id="KW-1185">Reference proteome</keyword>
<reference evidence="11 12" key="1">
    <citation type="journal article" date="2013" name="Nature">
        <title>Insights into bilaterian evolution from three spiralian genomes.</title>
        <authorList>
            <person name="Simakov O."/>
            <person name="Marletaz F."/>
            <person name="Cho S.J."/>
            <person name="Edsinger-Gonzales E."/>
            <person name="Havlak P."/>
            <person name="Hellsten U."/>
            <person name="Kuo D.H."/>
            <person name="Larsson T."/>
            <person name="Lv J."/>
            <person name="Arendt D."/>
            <person name="Savage R."/>
            <person name="Osoegawa K."/>
            <person name="de Jong P."/>
            <person name="Grimwood J."/>
            <person name="Chapman J.A."/>
            <person name="Shapiro H."/>
            <person name="Aerts A."/>
            <person name="Otillar R.P."/>
            <person name="Terry A.Y."/>
            <person name="Boore J.L."/>
            <person name="Grigoriev I.V."/>
            <person name="Lindberg D.R."/>
            <person name="Seaver E.C."/>
            <person name="Weisblat D.A."/>
            <person name="Putnam N.H."/>
            <person name="Rokhsar D.S."/>
        </authorList>
    </citation>
    <scope>NUCLEOTIDE SEQUENCE [LARGE SCALE GENOMIC DNA]</scope>
</reference>
<evidence type="ECO:0000256" key="1">
    <source>
        <dbReference type="ARBA" id="ARBA00004606"/>
    </source>
</evidence>
<evidence type="ECO:0000313" key="12">
    <source>
        <dbReference type="Proteomes" id="UP000030746"/>
    </source>
</evidence>
<keyword evidence="8" id="KW-0472">Membrane</keyword>
<dbReference type="PANTHER" id="PTHR19297:SF185">
    <property type="entry name" value="BETA-1,3-GALACTOSYL-O-GLYCOSYL-GLYCOPROTEIN BETA-1,6-N-ACETYLGLUCOSAMINYLTRANSFERASE 3"/>
    <property type="match status" value="1"/>
</dbReference>
<dbReference type="AlphaFoldDB" id="V4BY28"/>
<dbReference type="GO" id="GO:0016020">
    <property type="term" value="C:membrane"/>
    <property type="evidence" value="ECO:0007669"/>
    <property type="project" value="UniProtKB-SubCell"/>
</dbReference>
<evidence type="ECO:0000256" key="3">
    <source>
        <dbReference type="ARBA" id="ARBA00022676"/>
    </source>
</evidence>
<comment type="pathway">
    <text evidence="2">Protein modification; protein glycosylation.</text>
</comment>